<organism evidence="2 3">
    <name type="scientific">Litomosoides sigmodontis</name>
    <name type="common">Filarial nematode worm</name>
    <dbReference type="NCBI Taxonomy" id="42156"/>
    <lineage>
        <taxon>Eukaryota</taxon>
        <taxon>Metazoa</taxon>
        <taxon>Ecdysozoa</taxon>
        <taxon>Nematoda</taxon>
        <taxon>Chromadorea</taxon>
        <taxon>Rhabditida</taxon>
        <taxon>Spirurina</taxon>
        <taxon>Spiruromorpha</taxon>
        <taxon>Filarioidea</taxon>
        <taxon>Onchocercidae</taxon>
        <taxon>Litomosoides</taxon>
    </lineage>
</organism>
<feature type="region of interest" description="Disordered" evidence="1">
    <location>
        <begin position="19"/>
        <end position="39"/>
    </location>
</feature>
<dbReference type="AlphaFoldDB" id="A0A3P6V4M0"/>
<protein>
    <submittedName>
        <fullName evidence="2">Uncharacterized protein</fullName>
    </submittedName>
</protein>
<accession>A0A3P6V4M0</accession>
<feature type="non-terminal residue" evidence="2">
    <location>
        <position position="39"/>
    </location>
</feature>
<sequence length="39" mass="4085">MPVASAPPYRDGVVVQQIGPTRSALSDSPPTYEDSANPN</sequence>
<name>A0A3P6V4M0_LITSI</name>
<evidence type="ECO:0000256" key="1">
    <source>
        <dbReference type="SAM" id="MobiDB-lite"/>
    </source>
</evidence>
<proteinExistence type="predicted"/>
<keyword evidence="3" id="KW-1185">Reference proteome</keyword>
<evidence type="ECO:0000313" key="2">
    <source>
        <dbReference type="EMBL" id="VDK84961.1"/>
    </source>
</evidence>
<dbReference type="EMBL" id="UYRX01000651">
    <property type="protein sequence ID" value="VDK84961.1"/>
    <property type="molecule type" value="Genomic_DNA"/>
</dbReference>
<dbReference type="OrthoDB" id="10338855at2759"/>
<dbReference type="Proteomes" id="UP000277928">
    <property type="component" value="Unassembled WGS sequence"/>
</dbReference>
<reference evidence="2 3" key="1">
    <citation type="submission" date="2018-08" db="EMBL/GenBank/DDBJ databases">
        <authorList>
            <person name="Laetsch R D."/>
            <person name="Stevens L."/>
            <person name="Kumar S."/>
            <person name="Blaxter L. M."/>
        </authorList>
    </citation>
    <scope>NUCLEOTIDE SEQUENCE [LARGE SCALE GENOMIC DNA]</scope>
</reference>
<gene>
    <name evidence="2" type="ORF">NLS_LOCUS6890</name>
</gene>
<evidence type="ECO:0000313" key="3">
    <source>
        <dbReference type="Proteomes" id="UP000277928"/>
    </source>
</evidence>